<evidence type="ECO:0000313" key="1">
    <source>
        <dbReference type="EMBL" id="KAJ0201595.1"/>
    </source>
</evidence>
<proteinExistence type="predicted"/>
<accession>A0A9R1X5K6</accession>
<evidence type="ECO:0000313" key="2">
    <source>
        <dbReference type="Proteomes" id="UP000235145"/>
    </source>
</evidence>
<reference evidence="1 2" key="1">
    <citation type="journal article" date="2017" name="Nat. Commun.">
        <title>Genome assembly with in vitro proximity ligation data and whole-genome triplication in lettuce.</title>
        <authorList>
            <person name="Reyes-Chin-Wo S."/>
            <person name="Wang Z."/>
            <person name="Yang X."/>
            <person name="Kozik A."/>
            <person name="Arikit S."/>
            <person name="Song C."/>
            <person name="Xia L."/>
            <person name="Froenicke L."/>
            <person name="Lavelle D.O."/>
            <person name="Truco M.J."/>
            <person name="Xia R."/>
            <person name="Zhu S."/>
            <person name="Xu C."/>
            <person name="Xu H."/>
            <person name="Xu X."/>
            <person name="Cox K."/>
            <person name="Korf I."/>
            <person name="Meyers B.C."/>
            <person name="Michelmore R.W."/>
        </authorList>
    </citation>
    <scope>NUCLEOTIDE SEQUENCE [LARGE SCALE GENOMIC DNA]</scope>
    <source>
        <strain evidence="2">cv. Salinas</strain>
        <tissue evidence="1">Seedlings</tissue>
    </source>
</reference>
<comment type="caution">
    <text evidence="1">The sequence shown here is derived from an EMBL/GenBank/DDBJ whole genome shotgun (WGS) entry which is preliminary data.</text>
</comment>
<keyword evidence="2" id="KW-1185">Reference proteome</keyword>
<dbReference type="Proteomes" id="UP000235145">
    <property type="component" value="Unassembled WGS sequence"/>
</dbReference>
<dbReference type="EMBL" id="NBSK02000006">
    <property type="protein sequence ID" value="KAJ0201595.1"/>
    <property type="molecule type" value="Genomic_DNA"/>
</dbReference>
<gene>
    <name evidence="1" type="ORF">LSAT_V11C600335720</name>
</gene>
<protein>
    <recommendedName>
        <fullName evidence="3">Reverse transcriptase domain-containing protein</fullName>
    </recommendedName>
</protein>
<organism evidence="1 2">
    <name type="scientific">Lactuca sativa</name>
    <name type="common">Garden lettuce</name>
    <dbReference type="NCBI Taxonomy" id="4236"/>
    <lineage>
        <taxon>Eukaryota</taxon>
        <taxon>Viridiplantae</taxon>
        <taxon>Streptophyta</taxon>
        <taxon>Embryophyta</taxon>
        <taxon>Tracheophyta</taxon>
        <taxon>Spermatophyta</taxon>
        <taxon>Magnoliopsida</taxon>
        <taxon>eudicotyledons</taxon>
        <taxon>Gunneridae</taxon>
        <taxon>Pentapetalae</taxon>
        <taxon>asterids</taxon>
        <taxon>campanulids</taxon>
        <taxon>Asterales</taxon>
        <taxon>Asteraceae</taxon>
        <taxon>Cichorioideae</taxon>
        <taxon>Cichorieae</taxon>
        <taxon>Lactucinae</taxon>
        <taxon>Lactuca</taxon>
    </lineage>
</organism>
<sequence>MNVEGNPWRILIDVEVSIPSNSSEEVKRDLGKMGSFMPRRPTTEAIHLFRKIMEKKRSLYDPICDTKSFLVVVKLHQGLTLSILWMRCIVRSRVKCLRECFFADDSILVAKSRNDLNVGLDSWRVTLEEKGLRISNAKTEYL</sequence>
<evidence type="ECO:0008006" key="3">
    <source>
        <dbReference type="Google" id="ProtNLM"/>
    </source>
</evidence>
<name>A0A9R1X5K6_LACSA</name>
<dbReference type="AlphaFoldDB" id="A0A9R1X5K6"/>